<keyword evidence="3 10" id="KW-1134">Transmembrane beta strand</keyword>
<comment type="caution">
    <text evidence="15">The sequence shown here is derived from an EMBL/GenBank/DDBJ whole genome shotgun (WGS) entry which is preliminary data.</text>
</comment>
<keyword evidence="8" id="KW-0675">Receptor</keyword>
<reference evidence="15 16" key="1">
    <citation type="submission" date="2019-04" db="EMBL/GenBank/DDBJ databases">
        <title>Sphingobacterium olei sp. nov., isolated from oil-contaminated soil.</title>
        <authorList>
            <person name="Liu B."/>
        </authorList>
    </citation>
    <scope>NUCLEOTIDE SEQUENCE [LARGE SCALE GENOMIC DNA]</scope>
    <source>
        <strain evidence="15 16">Y3L14</strain>
    </source>
</reference>
<dbReference type="GO" id="GO:0015344">
    <property type="term" value="F:siderophore uptake transmembrane transporter activity"/>
    <property type="evidence" value="ECO:0007669"/>
    <property type="project" value="TreeGrafter"/>
</dbReference>
<dbReference type="SUPFAM" id="SSF49464">
    <property type="entry name" value="Carboxypeptidase regulatory domain-like"/>
    <property type="match status" value="1"/>
</dbReference>
<dbReference type="Pfam" id="PF13715">
    <property type="entry name" value="CarbopepD_reg_2"/>
    <property type="match status" value="1"/>
</dbReference>
<keyword evidence="5 12" id="KW-0732">Signal</keyword>
<dbReference type="PANTHER" id="PTHR30069:SF29">
    <property type="entry name" value="HEMOGLOBIN AND HEMOGLOBIN-HAPTOGLOBIN-BINDING PROTEIN 1-RELATED"/>
    <property type="match status" value="1"/>
</dbReference>
<dbReference type="InterPro" id="IPR037066">
    <property type="entry name" value="Plug_dom_sf"/>
</dbReference>
<evidence type="ECO:0000256" key="11">
    <source>
        <dbReference type="RuleBase" id="RU003357"/>
    </source>
</evidence>
<name>A0A4U0H8R1_9SPHI</name>
<evidence type="ECO:0000256" key="9">
    <source>
        <dbReference type="ARBA" id="ARBA00023237"/>
    </source>
</evidence>
<comment type="similarity">
    <text evidence="10 11">Belongs to the TonB-dependent receptor family.</text>
</comment>
<dbReference type="InterPro" id="IPR023997">
    <property type="entry name" value="TonB-dep_OMP_SusC/RagA_CS"/>
</dbReference>
<keyword evidence="2 10" id="KW-0813">Transport</keyword>
<evidence type="ECO:0000256" key="7">
    <source>
        <dbReference type="ARBA" id="ARBA00023136"/>
    </source>
</evidence>
<evidence type="ECO:0000259" key="13">
    <source>
        <dbReference type="Pfam" id="PF00593"/>
    </source>
</evidence>
<organism evidence="15 16">
    <name type="scientific">Sphingobacterium alkalisoli</name>
    <dbReference type="NCBI Taxonomy" id="1874115"/>
    <lineage>
        <taxon>Bacteria</taxon>
        <taxon>Pseudomonadati</taxon>
        <taxon>Bacteroidota</taxon>
        <taxon>Sphingobacteriia</taxon>
        <taxon>Sphingobacteriales</taxon>
        <taxon>Sphingobacteriaceae</taxon>
        <taxon>Sphingobacterium</taxon>
    </lineage>
</organism>
<evidence type="ECO:0000256" key="6">
    <source>
        <dbReference type="ARBA" id="ARBA00023077"/>
    </source>
</evidence>
<accession>A0A4U0H8R1</accession>
<dbReference type="Gene3D" id="2.40.170.20">
    <property type="entry name" value="TonB-dependent receptor, beta-barrel domain"/>
    <property type="match status" value="1"/>
</dbReference>
<evidence type="ECO:0000256" key="3">
    <source>
        <dbReference type="ARBA" id="ARBA00022452"/>
    </source>
</evidence>
<dbReference type="GO" id="GO:0009279">
    <property type="term" value="C:cell outer membrane"/>
    <property type="evidence" value="ECO:0007669"/>
    <property type="project" value="UniProtKB-SubCell"/>
</dbReference>
<evidence type="ECO:0000256" key="12">
    <source>
        <dbReference type="SAM" id="SignalP"/>
    </source>
</evidence>
<comment type="subcellular location">
    <subcellularLocation>
        <location evidence="1 10">Cell outer membrane</location>
        <topology evidence="1 10">Multi-pass membrane protein</topology>
    </subcellularLocation>
</comment>
<dbReference type="PANTHER" id="PTHR30069">
    <property type="entry name" value="TONB-DEPENDENT OUTER MEMBRANE RECEPTOR"/>
    <property type="match status" value="1"/>
</dbReference>
<feature type="domain" description="TonB-dependent receptor plug" evidence="14">
    <location>
        <begin position="117"/>
        <end position="240"/>
    </location>
</feature>
<keyword evidence="9 10" id="KW-0998">Cell outer membrane</keyword>
<evidence type="ECO:0000256" key="4">
    <source>
        <dbReference type="ARBA" id="ARBA00022692"/>
    </source>
</evidence>
<dbReference type="InterPro" id="IPR036942">
    <property type="entry name" value="Beta-barrel_TonB_sf"/>
</dbReference>
<gene>
    <name evidence="15" type="ORF">FAZ19_02480</name>
</gene>
<evidence type="ECO:0000313" key="15">
    <source>
        <dbReference type="EMBL" id="TJY68146.1"/>
    </source>
</evidence>
<dbReference type="InterPro" id="IPR023996">
    <property type="entry name" value="TonB-dep_OMP_SusC/RagA"/>
</dbReference>
<dbReference type="RefSeq" id="WP_136819016.1">
    <property type="nucleotide sequence ID" value="NZ_BMJX01000001.1"/>
</dbReference>
<feature type="signal peptide" evidence="12">
    <location>
        <begin position="1"/>
        <end position="21"/>
    </location>
</feature>
<keyword evidence="7 10" id="KW-0472">Membrane</keyword>
<dbReference type="InterPro" id="IPR012910">
    <property type="entry name" value="Plug_dom"/>
</dbReference>
<keyword evidence="16" id="KW-1185">Reference proteome</keyword>
<evidence type="ECO:0000259" key="14">
    <source>
        <dbReference type="Pfam" id="PF07715"/>
    </source>
</evidence>
<protein>
    <submittedName>
        <fullName evidence="15">SusC/RagA family TonB-linked outer membrane protein</fullName>
    </submittedName>
</protein>
<dbReference type="Pfam" id="PF07715">
    <property type="entry name" value="Plug"/>
    <property type="match status" value="1"/>
</dbReference>
<dbReference type="AlphaFoldDB" id="A0A4U0H8R1"/>
<feature type="domain" description="TonB-dependent receptor-like beta-barrel" evidence="13">
    <location>
        <begin position="405"/>
        <end position="803"/>
    </location>
</feature>
<dbReference type="Gene3D" id="2.170.130.10">
    <property type="entry name" value="TonB-dependent receptor, plug domain"/>
    <property type="match status" value="1"/>
</dbReference>
<dbReference type="Proteomes" id="UP000309872">
    <property type="component" value="Unassembled WGS sequence"/>
</dbReference>
<dbReference type="PROSITE" id="PS52016">
    <property type="entry name" value="TONB_DEPENDENT_REC_3"/>
    <property type="match status" value="1"/>
</dbReference>
<dbReference type="NCBIfam" id="TIGR04056">
    <property type="entry name" value="OMP_RagA_SusC"/>
    <property type="match status" value="1"/>
</dbReference>
<dbReference type="Gene3D" id="2.60.40.1120">
    <property type="entry name" value="Carboxypeptidase-like, regulatory domain"/>
    <property type="match status" value="1"/>
</dbReference>
<dbReference type="InterPro" id="IPR039426">
    <property type="entry name" value="TonB-dep_rcpt-like"/>
</dbReference>
<dbReference type="NCBIfam" id="TIGR04057">
    <property type="entry name" value="SusC_RagA_signa"/>
    <property type="match status" value="1"/>
</dbReference>
<evidence type="ECO:0000256" key="1">
    <source>
        <dbReference type="ARBA" id="ARBA00004571"/>
    </source>
</evidence>
<dbReference type="InterPro" id="IPR008969">
    <property type="entry name" value="CarboxyPept-like_regulatory"/>
</dbReference>
<dbReference type="Pfam" id="PF00593">
    <property type="entry name" value="TonB_dep_Rec_b-barrel"/>
    <property type="match status" value="1"/>
</dbReference>
<dbReference type="InterPro" id="IPR000531">
    <property type="entry name" value="Beta-barrel_TonB"/>
</dbReference>
<evidence type="ECO:0000256" key="8">
    <source>
        <dbReference type="ARBA" id="ARBA00023170"/>
    </source>
</evidence>
<keyword evidence="4 10" id="KW-0812">Transmembrane</keyword>
<dbReference type="GO" id="GO:0044718">
    <property type="term" value="P:siderophore transmembrane transport"/>
    <property type="evidence" value="ECO:0007669"/>
    <property type="project" value="TreeGrafter"/>
</dbReference>
<feature type="chain" id="PRO_5020677983" evidence="12">
    <location>
        <begin position="22"/>
        <end position="1015"/>
    </location>
</feature>
<sequence length="1015" mass="109792">MKQKLLLVFIGLFMITTCLMAQQKAVSGRVSSATGEGLGNVTVTVQGTTRSTQTTADGSFSIQAAPGEVLVFRAIGSEEKKQTVGDGSVYNISLMSTEEALDEVVVTAFGIKQQTKSLGFAVQGVSAKELTESNQPNVVNALQGKVAGVQVTNSGGAPGASANIMIRGGSSLSENNQPLFVVDGIPVDNTTPVAQGGLSAGAAPASNRGVDINPEDIESMTVLKGPAAAALYGIRAAGGAIVITTKKGVSGQGRVTYGNTFSVDNVNKLPELQNQYVQGVNGVFDPESYLSWGPAAESGDYQIYDNIDGYFKTAFSQNHDFSASGGSDKTKYYASASVLDQNGIVDHFDFGRKSFRLNAEHKVFDNLKFGANMNYVNSDRTYFAQGSKNGIMGVFFWPRNVDMTDYINPDDGTQNMLSSGSDGAMDNPYWTINKNAKTNDVNRFLAVGDVSYDPFSWLNLTYRLGTDYYTETFQSVTTPTSQASESGYLVRSGTNNQITTSTFLATAKKDFDDFGFTFTAGHNLEMMDRKTTTVSATNFIEPDFVSINNSNMEDRTSVVRSSRRRIVGVFGDLNMNWKNMVFLNFRGRNDWSSTLPVSDNSFFYPSISTSFILTDLYKEISGSSSTGILDYAKLRGAWAQVGKDAPPHKLATLLGTSINNFTINPRGFISSIADYYGNPTLKPEFTNSYELGLDLRFFQGRLGLDFAAYKSKTEDQILGTRVPPSAGAFLAYLNGGSIENKGIEAVLNTQPIRKDDFRWSFDVNFTANRSKVLDLPGSLDRVELSDAWVVDDAAQGAAFLNGTLFGINGRTWKTNGEGQYLLTNAGLPQVVTTLSQIGDRNPNWLAGVTNTFDYKGFGLSFMWDFRQGGDVFNSTAFAMVKAGTSPLTLDRGTTVIPGVIESTGQVNTTAANLDQNYYETLFASQGANFVEDGSWVRLRYVSLTYNAKSFARQLKLNNLQFTFTGRNLLLFTDYSGVDPEVSGSGAGVGGSGSFGFDNLGLPATRGFDLGLRFSF</sequence>
<keyword evidence="6 11" id="KW-0798">TonB box</keyword>
<evidence type="ECO:0000256" key="5">
    <source>
        <dbReference type="ARBA" id="ARBA00022729"/>
    </source>
</evidence>
<dbReference type="SUPFAM" id="SSF56935">
    <property type="entry name" value="Porins"/>
    <property type="match status" value="1"/>
</dbReference>
<dbReference type="OrthoDB" id="9768177at2"/>
<dbReference type="EMBL" id="SUKA01000001">
    <property type="protein sequence ID" value="TJY68146.1"/>
    <property type="molecule type" value="Genomic_DNA"/>
</dbReference>
<evidence type="ECO:0000313" key="16">
    <source>
        <dbReference type="Proteomes" id="UP000309872"/>
    </source>
</evidence>
<proteinExistence type="inferred from homology"/>
<evidence type="ECO:0000256" key="10">
    <source>
        <dbReference type="PROSITE-ProRule" id="PRU01360"/>
    </source>
</evidence>
<evidence type="ECO:0000256" key="2">
    <source>
        <dbReference type="ARBA" id="ARBA00022448"/>
    </source>
</evidence>